<keyword evidence="11 14" id="KW-1133">Transmembrane helix</keyword>
<keyword evidence="12" id="KW-0406">Ion transport</keyword>
<evidence type="ECO:0000313" key="17">
    <source>
        <dbReference type="Proteomes" id="UP000326202"/>
    </source>
</evidence>
<evidence type="ECO:0000256" key="8">
    <source>
        <dbReference type="ARBA" id="ARBA00022741"/>
    </source>
</evidence>
<dbReference type="PRINTS" id="PR00941">
    <property type="entry name" value="CDATPASE"/>
</dbReference>
<keyword evidence="13 14" id="KW-0472">Membrane</keyword>
<feature type="transmembrane region" description="Helical" evidence="14">
    <location>
        <begin position="757"/>
        <end position="775"/>
    </location>
</feature>
<dbReference type="PANTHER" id="PTHR43520:SF8">
    <property type="entry name" value="P-TYPE CU(+) TRANSPORTER"/>
    <property type="match status" value="1"/>
</dbReference>
<dbReference type="InterPro" id="IPR023214">
    <property type="entry name" value="HAD_sf"/>
</dbReference>
<accession>A0A5J6MKC6</accession>
<sequence length="783" mass="81314">MMGTLIWCGMETNPPLSPDLALTALGPDALAPGKSHLFEKYEENKADRDPAEGGEVALEIGGMSCATCAGRVERALKAVPGVVKAEVNLASEHARVRFAAGQAPRPEALIDAVTDAGYEARLIDVAHPPAAQPPQDGAERIKLALAGLACLPFLVQMGLQLFGQHMMIPDWIQLLLAAPIQFGLGARFYGAAWRALKARTGNMDLLVSIGSSAAFGLSLYLMATAPAGMAPHLYFEASALVVTLVRLGKWLESRAKRRTLAAIRALTALRPETARVWRGGAFVELPAAEIRPGDRVQIRPGEQVPVDGRIVEGASSLDQSLLTGESLPVERHPGDEVATGAINGEGVLLVETLRIGTDTLLARIIRLVESAEAGKAPIERLVDRVSAVFVPIVLAIGIATFFGWWLGAGDPVAGIVNAVTVLVIACPCALGLATPTAVVVGSGVGARHGILIRDGEALERAHAVTTVAFDKTGTLTEGHPELAALASFDGDESSLLRLAAALQAASQHPLARAVTAAAQFRQLHLPSAEQVQALPGRGVAGKVEGQVLLLGSRRLMKETGIDEGTLARIAARVDAPGRSLSYLAQAEAAGRPATLVGALGFADPIRPEARDAVAALTRAGIQTVMLTGDNAAAAQAVAQAIGIGQVEAELLPADKVAALARLKGPHRVVAMVGDGINDAPALAAADIGFAMASGSDIALNAAGITLMRGDPRLAVAAIALSRRTYAKIRQNLFWAFVYNLLGIPLAAFGLLGPVAAGAAMALSSVSVVANALLLGRWRPDIEE</sequence>
<dbReference type="InterPro" id="IPR023299">
    <property type="entry name" value="ATPase_P-typ_cyto_dom_N"/>
</dbReference>
<feature type="transmembrane region" description="Helical" evidence="14">
    <location>
        <begin position="732"/>
        <end position="751"/>
    </location>
</feature>
<keyword evidence="10" id="KW-1278">Translocase</keyword>
<evidence type="ECO:0000256" key="12">
    <source>
        <dbReference type="ARBA" id="ARBA00023065"/>
    </source>
</evidence>
<dbReference type="PROSITE" id="PS01229">
    <property type="entry name" value="COF_2"/>
    <property type="match status" value="1"/>
</dbReference>
<keyword evidence="5 14" id="KW-1003">Cell membrane</keyword>
<dbReference type="InterPro" id="IPR036412">
    <property type="entry name" value="HAD-like_sf"/>
</dbReference>
<dbReference type="Gene3D" id="3.40.50.1000">
    <property type="entry name" value="HAD superfamily/HAD-like"/>
    <property type="match status" value="1"/>
</dbReference>
<dbReference type="AlphaFoldDB" id="A0A5J6MKC6"/>
<dbReference type="EC" id="7.2.2.8" evidence="3"/>
<dbReference type="PROSITE" id="PS00154">
    <property type="entry name" value="ATPASE_E1_E2"/>
    <property type="match status" value="1"/>
</dbReference>
<dbReference type="GO" id="GO:0140581">
    <property type="term" value="F:P-type monovalent copper transporter activity"/>
    <property type="evidence" value="ECO:0007669"/>
    <property type="project" value="UniProtKB-EC"/>
</dbReference>
<dbReference type="GO" id="GO:0005886">
    <property type="term" value="C:plasma membrane"/>
    <property type="evidence" value="ECO:0007669"/>
    <property type="project" value="UniProtKB-SubCell"/>
</dbReference>
<evidence type="ECO:0000256" key="6">
    <source>
        <dbReference type="ARBA" id="ARBA00022692"/>
    </source>
</evidence>
<dbReference type="InterPro" id="IPR001757">
    <property type="entry name" value="P_typ_ATPase"/>
</dbReference>
<reference evidence="16 17" key="1">
    <citation type="submission" date="2019-08" db="EMBL/GenBank/DDBJ databases">
        <title>Hyperibacter terrae gen. nov., sp. nov. and Hyperibacter viscosus sp. nov., two new members in the family Rhodospirillaceae isolated from the rhizosphere of Hypericum perforatum.</title>
        <authorList>
            <person name="Noviana Z."/>
        </authorList>
    </citation>
    <scope>NUCLEOTIDE SEQUENCE [LARGE SCALE GENOMIC DNA]</scope>
    <source>
        <strain evidence="16 17">R5913</strain>
    </source>
</reference>
<dbReference type="SFLD" id="SFLDG00002">
    <property type="entry name" value="C1.7:_P-type_atpase_like"/>
    <property type="match status" value="1"/>
</dbReference>
<keyword evidence="4" id="KW-0813">Transport</keyword>
<proteinExistence type="inferred from homology"/>
<feature type="transmembrane region" description="Helical" evidence="14">
    <location>
        <begin position="229"/>
        <end position="248"/>
    </location>
</feature>
<dbReference type="PANTHER" id="PTHR43520">
    <property type="entry name" value="ATP7, ISOFORM B"/>
    <property type="match status" value="1"/>
</dbReference>
<feature type="transmembrane region" description="Helical" evidence="14">
    <location>
        <begin position="412"/>
        <end position="433"/>
    </location>
</feature>
<dbReference type="GO" id="GO:0005524">
    <property type="term" value="F:ATP binding"/>
    <property type="evidence" value="ECO:0007669"/>
    <property type="project" value="UniProtKB-UniRule"/>
</dbReference>
<dbReference type="Pfam" id="PF00403">
    <property type="entry name" value="HMA"/>
    <property type="match status" value="1"/>
</dbReference>
<feature type="transmembrane region" description="Helical" evidence="14">
    <location>
        <begin position="385"/>
        <end position="406"/>
    </location>
</feature>
<dbReference type="Pfam" id="PF00702">
    <property type="entry name" value="Hydrolase"/>
    <property type="match status" value="1"/>
</dbReference>
<comment type="subcellular location">
    <subcellularLocation>
        <location evidence="1">Cell membrane</location>
        <topology evidence="1">Multi-pass membrane protein</topology>
    </subcellularLocation>
</comment>
<dbReference type="InterPro" id="IPR008250">
    <property type="entry name" value="ATPase_P-typ_transduc_dom_A_sf"/>
</dbReference>
<dbReference type="GO" id="GO:0016887">
    <property type="term" value="F:ATP hydrolysis activity"/>
    <property type="evidence" value="ECO:0007669"/>
    <property type="project" value="InterPro"/>
</dbReference>
<dbReference type="EMBL" id="CP042906">
    <property type="protein sequence ID" value="QEX17938.1"/>
    <property type="molecule type" value="Genomic_DNA"/>
</dbReference>
<dbReference type="KEGG" id="htq:FRZ44_32420"/>
<evidence type="ECO:0000256" key="3">
    <source>
        <dbReference type="ARBA" id="ARBA00012517"/>
    </source>
</evidence>
<dbReference type="CDD" id="cd00371">
    <property type="entry name" value="HMA"/>
    <property type="match status" value="1"/>
</dbReference>
<evidence type="ECO:0000256" key="7">
    <source>
        <dbReference type="ARBA" id="ARBA00022723"/>
    </source>
</evidence>
<dbReference type="InterPro" id="IPR018303">
    <property type="entry name" value="ATPase_P-typ_P_site"/>
</dbReference>
<evidence type="ECO:0000256" key="14">
    <source>
        <dbReference type="RuleBase" id="RU362081"/>
    </source>
</evidence>
<dbReference type="SFLD" id="SFLDF00027">
    <property type="entry name" value="p-type_atpase"/>
    <property type="match status" value="1"/>
</dbReference>
<keyword evidence="8 14" id="KW-0547">Nucleotide-binding</keyword>
<keyword evidence="9 14" id="KW-0067">ATP-binding</keyword>
<dbReference type="Gene3D" id="2.70.150.10">
    <property type="entry name" value="Calcium-transporting ATPase, cytoplasmic transduction domain A"/>
    <property type="match status" value="1"/>
</dbReference>
<keyword evidence="6 14" id="KW-0812">Transmembrane</keyword>
<dbReference type="InterPro" id="IPR059000">
    <property type="entry name" value="ATPase_P-type_domA"/>
</dbReference>
<feature type="transmembrane region" description="Helical" evidence="14">
    <location>
        <begin position="174"/>
        <end position="193"/>
    </location>
</feature>
<dbReference type="InterPro" id="IPR006121">
    <property type="entry name" value="HMA_dom"/>
</dbReference>
<dbReference type="InterPro" id="IPR027256">
    <property type="entry name" value="P-typ_ATPase_IB"/>
</dbReference>
<dbReference type="GO" id="GO:0043682">
    <property type="term" value="F:P-type divalent copper transporter activity"/>
    <property type="evidence" value="ECO:0007669"/>
    <property type="project" value="TreeGrafter"/>
</dbReference>
<evidence type="ECO:0000259" key="15">
    <source>
        <dbReference type="PROSITE" id="PS50846"/>
    </source>
</evidence>
<evidence type="ECO:0000256" key="13">
    <source>
        <dbReference type="ARBA" id="ARBA00023136"/>
    </source>
</evidence>
<dbReference type="CDD" id="cd02094">
    <property type="entry name" value="P-type_ATPase_Cu-like"/>
    <property type="match status" value="1"/>
</dbReference>
<evidence type="ECO:0000256" key="4">
    <source>
        <dbReference type="ARBA" id="ARBA00022448"/>
    </source>
</evidence>
<evidence type="ECO:0000256" key="1">
    <source>
        <dbReference type="ARBA" id="ARBA00004651"/>
    </source>
</evidence>
<dbReference type="GO" id="GO:0005507">
    <property type="term" value="F:copper ion binding"/>
    <property type="evidence" value="ECO:0007669"/>
    <property type="project" value="TreeGrafter"/>
</dbReference>
<dbReference type="Gene3D" id="3.40.1110.10">
    <property type="entry name" value="Calcium-transporting ATPase, cytoplasmic domain N"/>
    <property type="match status" value="1"/>
</dbReference>
<dbReference type="GO" id="GO:0055070">
    <property type="term" value="P:copper ion homeostasis"/>
    <property type="evidence" value="ECO:0007669"/>
    <property type="project" value="TreeGrafter"/>
</dbReference>
<dbReference type="NCBIfam" id="TIGR01525">
    <property type="entry name" value="ATPase-IB_hvy"/>
    <property type="match status" value="1"/>
</dbReference>
<evidence type="ECO:0000256" key="5">
    <source>
        <dbReference type="ARBA" id="ARBA00022475"/>
    </source>
</evidence>
<dbReference type="SUPFAM" id="SSF56784">
    <property type="entry name" value="HAD-like"/>
    <property type="match status" value="1"/>
</dbReference>
<evidence type="ECO:0000313" key="16">
    <source>
        <dbReference type="EMBL" id="QEX17938.1"/>
    </source>
</evidence>
<dbReference type="FunFam" id="2.70.150.10:FF:000020">
    <property type="entry name" value="Copper-exporting P-type ATPase A"/>
    <property type="match status" value="1"/>
</dbReference>
<keyword evidence="17" id="KW-1185">Reference proteome</keyword>
<dbReference type="SUPFAM" id="SSF81665">
    <property type="entry name" value="Calcium ATPase, transmembrane domain M"/>
    <property type="match status" value="1"/>
</dbReference>
<evidence type="ECO:0000256" key="11">
    <source>
        <dbReference type="ARBA" id="ARBA00022989"/>
    </source>
</evidence>
<protein>
    <recommendedName>
        <fullName evidence="3">P-type Cu(+) transporter</fullName>
        <ecNumber evidence="3">7.2.2.8</ecNumber>
    </recommendedName>
</protein>
<comment type="similarity">
    <text evidence="2 14">Belongs to the cation transport ATPase (P-type) (TC 3.A.3) family. Type IB subfamily.</text>
</comment>
<dbReference type="Pfam" id="PF00122">
    <property type="entry name" value="E1-E2_ATPase"/>
    <property type="match status" value="1"/>
</dbReference>
<dbReference type="PROSITE" id="PS01047">
    <property type="entry name" value="HMA_1"/>
    <property type="match status" value="1"/>
</dbReference>
<dbReference type="SUPFAM" id="SSF81653">
    <property type="entry name" value="Calcium ATPase, transduction domain A"/>
    <property type="match status" value="1"/>
</dbReference>
<name>A0A5J6MKC6_9PROT</name>
<feature type="domain" description="HMA" evidence="15">
    <location>
        <begin position="54"/>
        <end position="121"/>
    </location>
</feature>
<evidence type="ECO:0000256" key="2">
    <source>
        <dbReference type="ARBA" id="ARBA00006024"/>
    </source>
</evidence>
<dbReference type="FunFam" id="3.30.70.100:FF:000005">
    <property type="entry name" value="Copper-exporting P-type ATPase A"/>
    <property type="match status" value="1"/>
</dbReference>
<dbReference type="SFLD" id="SFLDS00003">
    <property type="entry name" value="Haloacid_Dehalogenase"/>
    <property type="match status" value="1"/>
</dbReference>
<dbReference type="InterPro" id="IPR044492">
    <property type="entry name" value="P_typ_ATPase_HD_dom"/>
</dbReference>
<dbReference type="PROSITE" id="PS50846">
    <property type="entry name" value="HMA_2"/>
    <property type="match status" value="1"/>
</dbReference>
<evidence type="ECO:0000256" key="10">
    <source>
        <dbReference type="ARBA" id="ARBA00022967"/>
    </source>
</evidence>
<dbReference type="NCBIfam" id="TIGR01494">
    <property type="entry name" value="ATPase_P-type"/>
    <property type="match status" value="2"/>
</dbReference>
<dbReference type="Gene3D" id="3.30.70.100">
    <property type="match status" value="1"/>
</dbReference>
<dbReference type="NCBIfam" id="TIGR01511">
    <property type="entry name" value="ATPase-IB1_Cu"/>
    <property type="match status" value="1"/>
</dbReference>
<feature type="transmembrane region" description="Helical" evidence="14">
    <location>
        <begin position="205"/>
        <end position="223"/>
    </location>
</feature>
<dbReference type="InterPro" id="IPR023298">
    <property type="entry name" value="ATPase_P-typ_TM_dom_sf"/>
</dbReference>
<dbReference type="InterPro" id="IPR017969">
    <property type="entry name" value="Heavy-metal-associated_CS"/>
</dbReference>
<keyword evidence="7 14" id="KW-0479">Metal-binding</keyword>
<dbReference type="SUPFAM" id="SSF55008">
    <property type="entry name" value="HMA, heavy metal-associated domain"/>
    <property type="match status" value="1"/>
</dbReference>
<evidence type="ECO:0000256" key="9">
    <source>
        <dbReference type="ARBA" id="ARBA00022840"/>
    </source>
</evidence>
<dbReference type="PRINTS" id="PR00119">
    <property type="entry name" value="CATATPASE"/>
</dbReference>
<dbReference type="Proteomes" id="UP000326202">
    <property type="component" value="Chromosome"/>
</dbReference>
<gene>
    <name evidence="16" type="ORF">FRZ44_32420</name>
</gene>
<dbReference type="GO" id="GO:0060003">
    <property type="term" value="P:copper ion export"/>
    <property type="evidence" value="ECO:0007669"/>
    <property type="project" value="UniProtKB-ARBA"/>
</dbReference>
<organism evidence="16 17">
    <name type="scientific">Hypericibacter terrae</name>
    <dbReference type="NCBI Taxonomy" id="2602015"/>
    <lineage>
        <taxon>Bacteria</taxon>
        <taxon>Pseudomonadati</taxon>
        <taxon>Pseudomonadota</taxon>
        <taxon>Alphaproteobacteria</taxon>
        <taxon>Rhodospirillales</taxon>
        <taxon>Dongiaceae</taxon>
        <taxon>Hypericibacter</taxon>
    </lineage>
</organism>
<dbReference type="InterPro" id="IPR036163">
    <property type="entry name" value="HMA_dom_sf"/>
</dbReference>